<name>A0A917D3K9_9BACL</name>
<comment type="caution">
    <text evidence="1">The sequence shown here is derived from an EMBL/GenBank/DDBJ whole genome shotgun (WGS) entry which is preliminary data.</text>
</comment>
<accession>A0A917D3K9</accession>
<reference evidence="1" key="1">
    <citation type="journal article" date="2014" name="Int. J. Syst. Evol. Microbiol.">
        <title>Complete genome sequence of Corynebacterium casei LMG S-19264T (=DSM 44701T), isolated from a smear-ripened cheese.</title>
        <authorList>
            <consortium name="US DOE Joint Genome Institute (JGI-PGF)"/>
            <person name="Walter F."/>
            <person name="Albersmeier A."/>
            <person name="Kalinowski J."/>
            <person name="Ruckert C."/>
        </authorList>
    </citation>
    <scope>NUCLEOTIDE SEQUENCE</scope>
    <source>
        <strain evidence="1">CGMCC 1.16134</strain>
    </source>
</reference>
<gene>
    <name evidence="1" type="ORF">GCM10010912_58170</name>
</gene>
<evidence type="ECO:0000313" key="2">
    <source>
        <dbReference type="Proteomes" id="UP000637643"/>
    </source>
</evidence>
<dbReference type="EMBL" id="BMKR01000040">
    <property type="protein sequence ID" value="GGG05887.1"/>
    <property type="molecule type" value="Genomic_DNA"/>
</dbReference>
<dbReference type="Proteomes" id="UP000637643">
    <property type="component" value="Unassembled WGS sequence"/>
</dbReference>
<keyword evidence="2" id="KW-1185">Reference proteome</keyword>
<reference evidence="1" key="2">
    <citation type="submission" date="2020-09" db="EMBL/GenBank/DDBJ databases">
        <authorList>
            <person name="Sun Q."/>
            <person name="Zhou Y."/>
        </authorList>
    </citation>
    <scope>NUCLEOTIDE SEQUENCE</scope>
    <source>
        <strain evidence="1">CGMCC 1.16134</strain>
    </source>
</reference>
<proteinExistence type="predicted"/>
<protein>
    <submittedName>
        <fullName evidence="1">Uncharacterized protein</fullName>
    </submittedName>
</protein>
<organism evidence="1 2">
    <name type="scientific">Paenibacillus albidus</name>
    <dbReference type="NCBI Taxonomy" id="2041023"/>
    <lineage>
        <taxon>Bacteria</taxon>
        <taxon>Bacillati</taxon>
        <taxon>Bacillota</taxon>
        <taxon>Bacilli</taxon>
        <taxon>Bacillales</taxon>
        <taxon>Paenibacillaceae</taxon>
        <taxon>Paenibacillus</taxon>
    </lineage>
</organism>
<evidence type="ECO:0000313" key="1">
    <source>
        <dbReference type="EMBL" id="GGG05887.1"/>
    </source>
</evidence>
<dbReference type="AlphaFoldDB" id="A0A917D3K9"/>
<sequence>MTARSTYAKFSATIAMGNKVGGYEVEIKPLLPFRVMKENFLFLSSNQGEKINVFMGEPQAAFTLVKGKMESP</sequence>